<dbReference type="Proteomes" id="UP000215539">
    <property type="component" value="Chromosome 1"/>
</dbReference>
<accession>A0AAX2H0L7</accession>
<dbReference type="KEGG" id="chg:AXF12_09785"/>
<keyword evidence="3" id="KW-1185">Reference proteome</keyword>
<organism evidence="2 4">
    <name type="scientific">Capnocytophaga haemolytica</name>
    <dbReference type="NCBI Taxonomy" id="45243"/>
    <lineage>
        <taxon>Bacteria</taxon>
        <taxon>Pseudomonadati</taxon>
        <taxon>Bacteroidota</taxon>
        <taxon>Flavobacteriia</taxon>
        <taxon>Flavobacteriales</taxon>
        <taxon>Flavobacteriaceae</taxon>
        <taxon>Capnocytophaga</taxon>
    </lineage>
</organism>
<reference evidence="1 3" key="1">
    <citation type="submission" date="2016-02" db="EMBL/GenBank/DDBJ databases">
        <authorList>
            <person name="Holder M.E."/>
            <person name="Ajami N.J."/>
            <person name="Petrosino J.F."/>
        </authorList>
    </citation>
    <scope>NUCLEOTIDE SEQUENCE [LARGE SCALE GENOMIC DNA]</scope>
    <source>
        <strain evidence="1 3">CCUG 32990</strain>
    </source>
</reference>
<dbReference type="EMBL" id="LT906449">
    <property type="protein sequence ID" value="SNV15938.1"/>
    <property type="molecule type" value="Genomic_DNA"/>
</dbReference>
<sequence>MNRIIILFMMLLGGQFLMQAQPFEIQRRQIPVVVPLEKAPEVNKPSNLMKLPVAPKNENNPFMKLPEKQIDFTGKSNLVHRKIDFQPNYGVLNDHKQEEYDAPKGDQFFGDFTNNGKYVNVYCRDFQAIDGDRVSIFVNGVEEVRDIMLVGEFRGFQIALKPGFNKIEFLALNQGESGPNTAEFQVLDDQGNVIAKNQWNLATGSKAHFVIIKDK</sequence>
<reference evidence="2 4" key="2">
    <citation type="submission" date="2017-06" db="EMBL/GenBank/DDBJ databases">
        <authorList>
            <consortium name="Pathogen Informatics"/>
        </authorList>
    </citation>
    <scope>NUCLEOTIDE SEQUENCE [LARGE SCALE GENOMIC DNA]</scope>
    <source>
        <strain evidence="2 4">NCTC12947</strain>
    </source>
</reference>
<evidence type="ECO:0000313" key="2">
    <source>
        <dbReference type="EMBL" id="SNV15938.1"/>
    </source>
</evidence>
<dbReference type="RefSeq" id="WP_066431968.1">
    <property type="nucleotide sequence ID" value="NZ_CP014227.1"/>
</dbReference>
<evidence type="ECO:0000313" key="4">
    <source>
        <dbReference type="Proteomes" id="UP000215539"/>
    </source>
</evidence>
<dbReference type="AlphaFoldDB" id="A0AAX2H0L7"/>
<dbReference type="EMBL" id="CP014227">
    <property type="protein sequence ID" value="AMD86265.1"/>
    <property type="molecule type" value="Genomic_DNA"/>
</dbReference>
<dbReference type="Proteomes" id="UP000065822">
    <property type="component" value="Chromosome"/>
</dbReference>
<name>A0AAX2H0L7_9FLAO</name>
<gene>
    <name evidence="1" type="ORF">AXF12_09785</name>
    <name evidence="2" type="ORF">SAMEA44541418_02200</name>
</gene>
<evidence type="ECO:0000313" key="3">
    <source>
        <dbReference type="Proteomes" id="UP000065822"/>
    </source>
</evidence>
<protein>
    <recommendedName>
        <fullName evidence="5">Secreted protein</fullName>
    </recommendedName>
</protein>
<proteinExistence type="predicted"/>
<evidence type="ECO:0000313" key="1">
    <source>
        <dbReference type="EMBL" id="AMD86265.1"/>
    </source>
</evidence>
<evidence type="ECO:0008006" key="5">
    <source>
        <dbReference type="Google" id="ProtNLM"/>
    </source>
</evidence>